<evidence type="ECO:0000313" key="3">
    <source>
        <dbReference type="EMBL" id="EJF38694.1"/>
    </source>
</evidence>
<dbReference type="PATRIC" id="fig|1125718.3.peg.2398"/>
<evidence type="ECO:0000259" key="2">
    <source>
        <dbReference type="Pfam" id="PF25583"/>
    </source>
</evidence>
<dbReference type="PROSITE" id="PS52050">
    <property type="entry name" value="WYL"/>
    <property type="match status" value="1"/>
</dbReference>
<dbReference type="PANTHER" id="PTHR34580:SF3">
    <property type="entry name" value="PROTEIN PAFB"/>
    <property type="match status" value="1"/>
</dbReference>
<feature type="domain" description="WYL" evidence="1">
    <location>
        <begin position="161"/>
        <end position="222"/>
    </location>
</feature>
<dbReference type="InterPro" id="IPR026881">
    <property type="entry name" value="WYL_dom"/>
</dbReference>
<dbReference type="InterPro" id="IPR057727">
    <property type="entry name" value="WCX_dom"/>
</dbReference>
<sequence length="336" mass="35569">MTSPLRAYAVIVTRAPSQTIPAEERQVNLLLALRNTAAGMTAAEVVSTVSGYDWRGGEAARRMFERDKGVLRDLGITITTAGQGEESRYSIAEDDYALPDVTLTAQEAAAVALAASAWRSGELTATARHALTKIRAVIDDDPRQDALVDLTADLAGEEISTLLATAVDERRVVSFDYASASSGTTRARIVEPHRLRMSGGAWYLDALDRSADALRTFRLARVAGGVSLVSGPDAFTPPEYGEPDAHEAVLAVAPGRALHLRNQAQAITAGDGPRRAGAPEGWDVLTVLYTDRFAFAGSLAALADAVMVLGPQQLRGDVVAHLTGAAALDPHETEGR</sequence>
<reference evidence="3 4" key="1">
    <citation type="submission" date="2012-05" db="EMBL/GenBank/DDBJ databases">
        <authorList>
            <person name="Harkins D.M."/>
            <person name="Madupu R."/>
            <person name="Durkin A.S."/>
            <person name="Torralba M."/>
            <person name="Methe B."/>
            <person name="Sutton G.G."/>
            <person name="Nelson K.E."/>
        </authorList>
    </citation>
    <scope>NUCLEOTIDE SEQUENCE [LARGE SCALE GENOMIC DNA]</scope>
    <source>
        <strain evidence="3 4">F0489</strain>
    </source>
</reference>
<dbReference type="PANTHER" id="PTHR34580">
    <property type="match status" value="1"/>
</dbReference>
<proteinExistence type="predicted"/>
<organism evidence="3 4">
    <name type="scientific">Actinomyces massiliensis F0489</name>
    <dbReference type="NCBI Taxonomy" id="1125718"/>
    <lineage>
        <taxon>Bacteria</taxon>
        <taxon>Bacillati</taxon>
        <taxon>Actinomycetota</taxon>
        <taxon>Actinomycetes</taxon>
        <taxon>Actinomycetales</taxon>
        <taxon>Actinomycetaceae</taxon>
        <taxon>Actinomyces</taxon>
    </lineage>
</organism>
<dbReference type="InterPro" id="IPR051534">
    <property type="entry name" value="CBASS_pafABC_assoc_protein"/>
</dbReference>
<dbReference type="Proteomes" id="UP000002941">
    <property type="component" value="Unassembled WGS sequence"/>
</dbReference>
<gene>
    <name evidence="3" type="ORF">HMPREF1318_1019</name>
</gene>
<dbReference type="eggNOG" id="COG2378">
    <property type="taxonomic scope" value="Bacteria"/>
</dbReference>
<dbReference type="EMBL" id="AKFT01000186">
    <property type="protein sequence ID" value="EJF38694.1"/>
    <property type="molecule type" value="Genomic_DNA"/>
</dbReference>
<dbReference type="Pfam" id="PF13280">
    <property type="entry name" value="WYL"/>
    <property type="match status" value="1"/>
</dbReference>
<comment type="caution">
    <text evidence="3">The sequence shown here is derived from an EMBL/GenBank/DDBJ whole genome shotgun (WGS) entry which is preliminary data.</text>
</comment>
<dbReference type="AlphaFoldDB" id="J0MWJ7"/>
<feature type="domain" description="WCX" evidence="2">
    <location>
        <begin position="245"/>
        <end position="325"/>
    </location>
</feature>
<dbReference type="Pfam" id="PF25583">
    <property type="entry name" value="WCX"/>
    <property type="match status" value="1"/>
</dbReference>
<evidence type="ECO:0000313" key="4">
    <source>
        <dbReference type="Proteomes" id="UP000002941"/>
    </source>
</evidence>
<evidence type="ECO:0000259" key="1">
    <source>
        <dbReference type="Pfam" id="PF13280"/>
    </source>
</evidence>
<protein>
    <submittedName>
        <fullName evidence="3">Uncharacterized protein</fullName>
    </submittedName>
</protein>
<keyword evidence="4" id="KW-1185">Reference proteome</keyword>
<accession>J0MWJ7</accession>
<name>J0MWJ7_9ACTO</name>